<organism evidence="1 2">
    <name type="scientific">Corallococcus macrosporus DSM 14697</name>
    <dbReference type="NCBI Taxonomy" id="1189310"/>
    <lineage>
        <taxon>Bacteria</taxon>
        <taxon>Pseudomonadati</taxon>
        <taxon>Myxococcota</taxon>
        <taxon>Myxococcia</taxon>
        <taxon>Myxococcales</taxon>
        <taxon>Cystobacterineae</taxon>
        <taxon>Myxococcaceae</taxon>
        <taxon>Corallococcus</taxon>
    </lineage>
</organism>
<protein>
    <submittedName>
        <fullName evidence="1">Uncharacterized protein</fullName>
    </submittedName>
</protein>
<evidence type="ECO:0000313" key="1">
    <source>
        <dbReference type="EMBL" id="ATB46020.1"/>
    </source>
</evidence>
<dbReference type="EMBL" id="CP022203">
    <property type="protein sequence ID" value="ATB46020.1"/>
    <property type="molecule type" value="Genomic_DNA"/>
</dbReference>
<dbReference type="AlphaFoldDB" id="A0A250JQV9"/>
<dbReference type="RefSeq" id="WP_157757474.1">
    <property type="nucleotide sequence ID" value="NZ_CP022203.1"/>
</dbReference>
<dbReference type="Proteomes" id="UP000217343">
    <property type="component" value="Chromosome"/>
</dbReference>
<name>A0A250JQV9_9BACT</name>
<keyword evidence="2" id="KW-1185">Reference proteome</keyword>
<proteinExistence type="predicted"/>
<sequence length="46" mass="4757">MAEGALLNLITLGYAGRYEAAATRAEGAGSALRALEVETQGQADYL</sequence>
<evidence type="ECO:0000313" key="2">
    <source>
        <dbReference type="Proteomes" id="UP000217343"/>
    </source>
</evidence>
<gene>
    <name evidence="1" type="ORF">MYMAC_001609</name>
</gene>
<dbReference type="KEGG" id="mmas:MYMAC_001609"/>
<reference evidence="1 2" key="1">
    <citation type="submission" date="2017-06" db="EMBL/GenBank/DDBJ databases">
        <title>Sequencing and comparative analysis of myxobacterial genomes.</title>
        <authorList>
            <person name="Rupp O."/>
            <person name="Goesmann A."/>
            <person name="Sogaard-Andersen L."/>
        </authorList>
    </citation>
    <scope>NUCLEOTIDE SEQUENCE [LARGE SCALE GENOMIC DNA]</scope>
    <source>
        <strain evidence="1 2">DSM 14697</strain>
    </source>
</reference>
<accession>A0A250JQV9</accession>